<dbReference type="EMBL" id="JAGGLV010000015">
    <property type="protein sequence ID" value="MBP2114051.1"/>
    <property type="molecule type" value="Genomic_DNA"/>
</dbReference>
<dbReference type="RefSeq" id="WP_209876386.1">
    <property type="nucleotide sequence ID" value="NZ_JAGGLV010000015.1"/>
</dbReference>
<dbReference type="SUPFAM" id="SSF52540">
    <property type="entry name" value="P-loop containing nucleoside triphosphate hydrolases"/>
    <property type="match status" value="1"/>
</dbReference>
<evidence type="ECO:0008006" key="3">
    <source>
        <dbReference type="Google" id="ProtNLM"/>
    </source>
</evidence>
<reference evidence="1 2" key="1">
    <citation type="submission" date="2021-03" db="EMBL/GenBank/DDBJ databases">
        <title>Genomic Encyclopedia of Type Strains, Phase IV (KMG-IV): sequencing the most valuable type-strain genomes for metagenomic binning, comparative biology and taxonomic classification.</title>
        <authorList>
            <person name="Goeker M."/>
        </authorList>
    </citation>
    <scope>NUCLEOTIDE SEQUENCE [LARGE SCALE GENOMIC DNA]</scope>
    <source>
        <strain evidence="1 2">DSM 101953</strain>
    </source>
</reference>
<dbReference type="InterPro" id="IPR027417">
    <property type="entry name" value="P-loop_NTPase"/>
</dbReference>
<proteinExistence type="predicted"/>
<protein>
    <recommendedName>
        <fullName evidence="3">AAA family ATPase</fullName>
    </recommendedName>
</protein>
<evidence type="ECO:0000313" key="1">
    <source>
        <dbReference type="EMBL" id="MBP2114051.1"/>
    </source>
</evidence>
<evidence type="ECO:0000313" key="2">
    <source>
        <dbReference type="Proteomes" id="UP000773462"/>
    </source>
</evidence>
<dbReference type="Proteomes" id="UP000773462">
    <property type="component" value="Unassembled WGS sequence"/>
</dbReference>
<sequence length="222" mass="25855">MEVNNRIIKHYLKNVLFINGTAYAGKSTMVKMLADKYGLIHCGENYDCVPVGIPTPEQYPNLCYFQTMKDWQEFINRTPEEYDNWIKGCTREIVEFEIAYLMHISHSQKVIVDTNIPFDILREIADYNQIAIMLSPQSMSVEHFFDRDDSDKMFIKEQIMKADHPEKTMANYLACMAKMNSKEHYDQWANSGLFTIVRKDTTTDTKLEVLEVLANHFGLTVL</sequence>
<dbReference type="Gene3D" id="3.40.50.300">
    <property type="entry name" value="P-loop containing nucleotide triphosphate hydrolases"/>
    <property type="match status" value="1"/>
</dbReference>
<organism evidence="1 2">
    <name type="scientific">Paenibacillus silagei</name>
    <dbReference type="NCBI Taxonomy" id="1670801"/>
    <lineage>
        <taxon>Bacteria</taxon>
        <taxon>Bacillati</taxon>
        <taxon>Bacillota</taxon>
        <taxon>Bacilli</taxon>
        <taxon>Bacillales</taxon>
        <taxon>Paenibacillaceae</taxon>
        <taxon>Paenibacillus</taxon>
    </lineage>
</organism>
<comment type="caution">
    <text evidence="1">The sequence shown here is derived from an EMBL/GenBank/DDBJ whole genome shotgun (WGS) entry which is preliminary data.</text>
</comment>
<gene>
    <name evidence="1" type="ORF">J2Z70_004212</name>
</gene>
<name>A0ABS4NX48_9BACL</name>
<keyword evidence="2" id="KW-1185">Reference proteome</keyword>
<accession>A0ABS4NX48</accession>